<dbReference type="Gene3D" id="3.30.40.10">
    <property type="entry name" value="Zinc/RING finger domain, C3HC4 (zinc finger)"/>
    <property type="match status" value="1"/>
</dbReference>
<dbReference type="AlphaFoldDB" id="A2FJP2"/>
<dbReference type="EMBL" id="DS113833">
    <property type="protein sequence ID" value="EAX94874.1"/>
    <property type="molecule type" value="Genomic_DNA"/>
</dbReference>
<accession>A2FJP2</accession>
<name>A2FJP2_TRIV3</name>
<reference evidence="1" key="1">
    <citation type="submission" date="2006-10" db="EMBL/GenBank/DDBJ databases">
        <authorList>
            <person name="Amadeo P."/>
            <person name="Zhao Q."/>
            <person name="Wortman J."/>
            <person name="Fraser-Liggett C."/>
            <person name="Carlton J."/>
        </authorList>
    </citation>
    <scope>NUCLEOTIDE SEQUENCE</scope>
    <source>
        <strain evidence="1">G3</strain>
    </source>
</reference>
<dbReference type="InParanoid" id="A2FJP2"/>
<dbReference type="OrthoDB" id="27975at2759"/>
<dbReference type="InterPro" id="IPR013083">
    <property type="entry name" value="Znf_RING/FYVE/PHD"/>
</dbReference>
<dbReference type="GO" id="GO:0061665">
    <property type="term" value="F:SUMO ligase activity"/>
    <property type="evidence" value="ECO:0000318"/>
    <property type="project" value="GO_Central"/>
</dbReference>
<dbReference type="KEGG" id="tva:4752617"/>
<dbReference type="VEuPathDB" id="TrichDB:TVAGG3_0054040"/>
<evidence type="ECO:0000313" key="1">
    <source>
        <dbReference type="EMBL" id="EAX94874.1"/>
    </source>
</evidence>
<dbReference type="SMR" id="A2FJP2"/>
<dbReference type="GO" id="GO:0016925">
    <property type="term" value="P:protein sumoylation"/>
    <property type="evidence" value="ECO:0000318"/>
    <property type="project" value="GO_Central"/>
</dbReference>
<protein>
    <submittedName>
        <fullName evidence="1">MIZ zinc finger family protein</fullName>
    </submittedName>
</protein>
<evidence type="ECO:0000313" key="2">
    <source>
        <dbReference type="Proteomes" id="UP000001542"/>
    </source>
</evidence>
<dbReference type="GO" id="GO:0000785">
    <property type="term" value="C:chromatin"/>
    <property type="evidence" value="ECO:0000318"/>
    <property type="project" value="GO_Central"/>
</dbReference>
<reference evidence="1" key="2">
    <citation type="journal article" date="2007" name="Science">
        <title>Draft genome sequence of the sexually transmitted pathogen Trichomonas vaginalis.</title>
        <authorList>
            <person name="Carlton J.M."/>
            <person name="Hirt R.P."/>
            <person name="Silva J.C."/>
            <person name="Delcher A.L."/>
            <person name="Schatz M."/>
            <person name="Zhao Q."/>
            <person name="Wortman J.R."/>
            <person name="Bidwell S.L."/>
            <person name="Alsmark U.C.M."/>
            <person name="Besteiro S."/>
            <person name="Sicheritz-Ponten T."/>
            <person name="Noel C.J."/>
            <person name="Dacks J.B."/>
            <person name="Foster P.G."/>
            <person name="Simillion C."/>
            <person name="Van de Peer Y."/>
            <person name="Miranda-Saavedra D."/>
            <person name="Barton G.J."/>
            <person name="Westrop G.D."/>
            <person name="Mueller S."/>
            <person name="Dessi D."/>
            <person name="Fiori P.L."/>
            <person name="Ren Q."/>
            <person name="Paulsen I."/>
            <person name="Zhang H."/>
            <person name="Bastida-Corcuera F.D."/>
            <person name="Simoes-Barbosa A."/>
            <person name="Brown M.T."/>
            <person name="Hayes R.D."/>
            <person name="Mukherjee M."/>
            <person name="Okumura C.Y."/>
            <person name="Schneider R."/>
            <person name="Smith A.J."/>
            <person name="Vanacova S."/>
            <person name="Villalvazo M."/>
            <person name="Haas B.J."/>
            <person name="Pertea M."/>
            <person name="Feldblyum T.V."/>
            <person name="Utterback T.R."/>
            <person name="Shu C.L."/>
            <person name="Osoegawa K."/>
            <person name="de Jong P.J."/>
            <person name="Hrdy I."/>
            <person name="Horvathova L."/>
            <person name="Zubacova Z."/>
            <person name="Dolezal P."/>
            <person name="Malik S.B."/>
            <person name="Logsdon J.M. Jr."/>
            <person name="Henze K."/>
            <person name="Gupta A."/>
            <person name="Wang C.C."/>
            <person name="Dunne R.L."/>
            <person name="Upcroft J.A."/>
            <person name="Upcroft P."/>
            <person name="White O."/>
            <person name="Salzberg S.L."/>
            <person name="Tang P."/>
            <person name="Chiu C.-H."/>
            <person name="Lee Y.-S."/>
            <person name="Embley T.M."/>
            <person name="Coombs G.H."/>
            <person name="Mottram J.C."/>
            <person name="Tachezy J."/>
            <person name="Fraser-Liggett C.M."/>
            <person name="Johnson P.J."/>
        </authorList>
    </citation>
    <scope>NUCLEOTIDE SEQUENCE [LARGE SCALE GENOMIC DNA]</scope>
    <source>
        <strain evidence="1">G3</strain>
    </source>
</reference>
<dbReference type="VEuPathDB" id="TrichDB:TVAG_370450"/>
<dbReference type="Proteomes" id="UP000001542">
    <property type="component" value="Unassembled WGS sequence"/>
</dbReference>
<gene>
    <name evidence="1" type="ORF">TVAG_370450</name>
</gene>
<proteinExistence type="predicted"/>
<keyword evidence="2" id="KW-1185">Reference proteome</keyword>
<sequence>MKANSEHVVGQTPTAPPPTVAAIPHHPAVLSNEEFENLKRSIQLLRIEQIRYIVQKYNLPANGNKTKLLHLILTIIETLRATPLLVQISAEVSRLLAQQHEPFANPLETTHKIEKYKIQGPVITPSNPFYQIIDGQPRLGPLIASAGTSTLSAHQIKIPEDVNILLEFSWLNAPPVPFDLVMEVNGNQVIVSADDPKPGALDLTSYIGPTRTLLFAIDSIKTPVPVIMAIRDFKLVTIKEIAEKLAVEQKINAPAQNLNAKGKGCSHAQTFPLVNFLSSFYSTGKFKCPVCNQNVELEGIQISSSNKA</sequence>
<organism evidence="1 2">
    <name type="scientific">Trichomonas vaginalis (strain ATCC PRA-98 / G3)</name>
    <dbReference type="NCBI Taxonomy" id="412133"/>
    <lineage>
        <taxon>Eukaryota</taxon>
        <taxon>Metamonada</taxon>
        <taxon>Parabasalia</taxon>
        <taxon>Trichomonadida</taxon>
        <taxon>Trichomonadidae</taxon>
        <taxon>Trichomonas</taxon>
    </lineage>
</organism>
<dbReference type="RefSeq" id="XP_001307804.1">
    <property type="nucleotide sequence ID" value="XM_001307803.1"/>
</dbReference>